<dbReference type="KEGG" id="acan:ACA1_181580"/>
<dbReference type="InterPro" id="IPR004114">
    <property type="entry name" value="THUMP_dom"/>
</dbReference>
<evidence type="ECO:0000256" key="2">
    <source>
        <dbReference type="SAM" id="MobiDB-lite"/>
    </source>
</evidence>
<feature type="compositionally biased region" description="Low complexity" evidence="2">
    <location>
        <begin position="99"/>
        <end position="126"/>
    </location>
</feature>
<dbReference type="STRING" id="1257118.L8H6X5"/>
<keyword evidence="5" id="KW-1185">Reference proteome</keyword>
<feature type="domain" description="THUMP" evidence="3">
    <location>
        <begin position="201"/>
        <end position="307"/>
    </location>
</feature>
<sequence>MKRERSETELTGTDSVDKKVGKAEQKTTPTTKRPRLDRSSLKKHATLFNRGQARHGFVVTCAVHRENHALAQVLQLLNHYARKFYPEEVERHLNPPAPTEGDAGGTAADARPDGTAAEEPSSADSAETLKLADSNTAAAADSKEETGTSHGPTPPSDKPRERAPKLFNIFDSGGISGLFFVSVNSPDIRPVEFAHRIFTDPDFPQQAAHSDACHRLVPIERVCAASEADIVSAAQAMLPDHFPSETDAPLKFAVVFDKRNNDRVERMPVVSQIAASVPPVHSVDLSTPHKVVLVYIFKSACGLSVTSDYHAFAKYNLHSTAARRSGSTTMTTN</sequence>
<dbReference type="OMA" id="MNEKACV"/>
<dbReference type="SUPFAM" id="SSF143437">
    <property type="entry name" value="THUMP domain-like"/>
    <property type="match status" value="1"/>
</dbReference>
<evidence type="ECO:0000313" key="5">
    <source>
        <dbReference type="Proteomes" id="UP000011083"/>
    </source>
</evidence>
<dbReference type="Proteomes" id="UP000011083">
    <property type="component" value="Unassembled WGS sequence"/>
</dbReference>
<dbReference type="RefSeq" id="XP_004345813.1">
    <property type="nucleotide sequence ID" value="XM_004345763.1"/>
</dbReference>
<protein>
    <submittedName>
        <fullName evidence="4">THUMP domain containing protein</fullName>
    </submittedName>
</protein>
<organism evidence="4 5">
    <name type="scientific">Acanthamoeba castellanii (strain ATCC 30010 / Neff)</name>
    <dbReference type="NCBI Taxonomy" id="1257118"/>
    <lineage>
        <taxon>Eukaryota</taxon>
        <taxon>Amoebozoa</taxon>
        <taxon>Discosea</taxon>
        <taxon>Longamoebia</taxon>
        <taxon>Centramoebida</taxon>
        <taxon>Acanthamoebidae</taxon>
        <taxon>Acanthamoeba</taxon>
    </lineage>
</organism>
<evidence type="ECO:0000256" key="1">
    <source>
        <dbReference type="PROSITE-ProRule" id="PRU00529"/>
    </source>
</evidence>
<reference evidence="4 5" key="1">
    <citation type="journal article" date="2013" name="Genome Biol.">
        <title>Genome of Acanthamoeba castellanii highlights extensive lateral gene transfer and early evolution of tyrosine kinase signaling.</title>
        <authorList>
            <person name="Clarke M."/>
            <person name="Lohan A.J."/>
            <person name="Liu B."/>
            <person name="Lagkouvardos I."/>
            <person name="Roy S."/>
            <person name="Zafar N."/>
            <person name="Bertelli C."/>
            <person name="Schilde C."/>
            <person name="Kianianmomeni A."/>
            <person name="Burglin T.R."/>
            <person name="Frech C."/>
            <person name="Turcotte B."/>
            <person name="Kopec K.O."/>
            <person name="Synnott J.M."/>
            <person name="Choo C."/>
            <person name="Paponov I."/>
            <person name="Finkler A."/>
            <person name="Soon Heng Tan C."/>
            <person name="Hutchins A.P."/>
            <person name="Weinmeier T."/>
            <person name="Rattei T."/>
            <person name="Chu J.S."/>
            <person name="Gimenez G."/>
            <person name="Irimia M."/>
            <person name="Rigden D.J."/>
            <person name="Fitzpatrick D.A."/>
            <person name="Lorenzo-Morales J."/>
            <person name="Bateman A."/>
            <person name="Chiu C.H."/>
            <person name="Tang P."/>
            <person name="Hegemann P."/>
            <person name="Fromm H."/>
            <person name="Raoult D."/>
            <person name="Greub G."/>
            <person name="Miranda-Saavedra D."/>
            <person name="Chen N."/>
            <person name="Nash P."/>
            <person name="Ginger M.L."/>
            <person name="Horn M."/>
            <person name="Schaap P."/>
            <person name="Caler L."/>
            <person name="Loftus B."/>
        </authorList>
    </citation>
    <scope>NUCLEOTIDE SEQUENCE [LARGE SCALE GENOMIC DNA]</scope>
    <source>
        <strain evidence="4 5">Neff</strain>
    </source>
</reference>
<dbReference type="PANTHER" id="PTHR13452:SF10">
    <property type="entry name" value="THUMP DOMAIN-CONTAINING PROTEIN 1"/>
    <property type="match status" value="1"/>
</dbReference>
<evidence type="ECO:0000313" key="4">
    <source>
        <dbReference type="EMBL" id="ELR21269.1"/>
    </source>
</evidence>
<feature type="region of interest" description="Disordered" evidence="2">
    <location>
        <begin position="1"/>
        <end position="41"/>
    </location>
</feature>
<dbReference type="VEuPathDB" id="AmoebaDB:ACA1_181580"/>
<dbReference type="InterPro" id="IPR040183">
    <property type="entry name" value="THUMPD1-like"/>
</dbReference>
<dbReference type="GO" id="GO:0003723">
    <property type="term" value="F:RNA binding"/>
    <property type="evidence" value="ECO:0007669"/>
    <property type="project" value="UniProtKB-UniRule"/>
</dbReference>
<name>L8H6X5_ACACF</name>
<dbReference type="Gene3D" id="3.30.2300.10">
    <property type="entry name" value="THUMP superfamily"/>
    <property type="match status" value="1"/>
</dbReference>
<dbReference type="OrthoDB" id="367221at2759"/>
<feature type="region of interest" description="Disordered" evidence="2">
    <location>
        <begin position="92"/>
        <end position="163"/>
    </location>
</feature>
<evidence type="ECO:0000259" key="3">
    <source>
        <dbReference type="PROSITE" id="PS51165"/>
    </source>
</evidence>
<dbReference type="GO" id="GO:0006400">
    <property type="term" value="P:tRNA modification"/>
    <property type="evidence" value="ECO:0007669"/>
    <property type="project" value="InterPro"/>
</dbReference>
<accession>L8H6X5</accession>
<dbReference type="SMART" id="SM00981">
    <property type="entry name" value="THUMP"/>
    <property type="match status" value="1"/>
</dbReference>
<proteinExistence type="predicted"/>
<dbReference type="AlphaFoldDB" id="L8H6X5"/>
<gene>
    <name evidence="4" type="ORF">ACA1_181580</name>
</gene>
<dbReference type="PANTHER" id="PTHR13452">
    <property type="entry name" value="THUMP DOMAIN CONTAINING PROTEIN 1-RELATED"/>
    <property type="match status" value="1"/>
</dbReference>
<dbReference type="CDD" id="cd11717">
    <property type="entry name" value="THUMP_THUMPD1_like"/>
    <property type="match status" value="1"/>
</dbReference>
<keyword evidence="1" id="KW-0694">RNA-binding</keyword>
<dbReference type="EMBL" id="KB007904">
    <property type="protein sequence ID" value="ELR21269.1"/>
    <property type="molecule type" value="Genomic_DNA"/>
</dbReference>
<feature type="compositionally biased region" description="Basic and acidic residues" evidence="2">
    <location>
        <begin position="15"/>
        <end position="25"/>
    </location>
</feature>
<dbReference type="PROSITE" id="PS51165">
    <property type="entry name" value="THUMP"/>
    <property type="match status" value="1"/>
</dbReference>
<dbReference type="FunFam" id="3.30.2300.10:FF:000001">
    <property type="entry name" value="THUMP domain-containing protein 1"/>
    <property type="match status" value="1"/>
</dbReference>
<dbReference type="Pfam" id="PF02926">
    <property type="entry name" value="THUMP"/>
    <property type="match status" value="1"/>
</dbReference>
<dbReference type="GeneID" id="14922177"/>